<evidence type="ECO:0000256" key="13">
    <source>
        <dbReference type="ARBA" id="ARBA00023180"/>
    </source>
</evidence>
<feature type="compositionally biased region" description="Basic and acidic residues" evidence="16">
    <location>
        <begin position="198"/>
        <end position="207"/>
    </location>
</feature>
<dbReference type="PANTHER" id="PTHR15535">
    <property type="entry name" value="TRANSMEMBRANE PROTEIN 2-RELATED"/>
    <property type="match status" value="1"/>
</dbReference>
<dbReference type="Pfam" id="PF10162">
    <property type="entry name" value="G8"/>
    <property type="match status" value="1"/>
</dbReference>
<dbReference type="InterPro" id="IPR019316">
    <property type="entry name" value="G8_domain"/>
</dbReference>
<dbReference type="Pfam" id="PF15711">
    <property type="entry name" value="ILEI"/>
    <property type="match status" value="2"/>
</dbReference>
<dbReference type="Pfam" id="PF13330">
    <property type="entry name" value="Mucin2_WxxW"/>
    <property type="match status" value="2"/>
</dbReference>
<evidence type="ECO:0000256" key="16">
    <source>
        <dbReference type="SAM" id="MobiDB-lite"/>
    </source>
</evidence>
<name>A0ABN8YBE2_RANTA</name>
<feature type="region of interest" description="Disordered" evidence="16">
    <location>
        <begin position="27"/>
        <end position="106"/>
    </location>
</feature>
<feature type="compositionally biased region" description="Low complexity" evidence="16">
    <location>
        <begin position="63"/>
        <end position="73"/>
    </location>
</feature>
<evidence type="ECO:0000256" key="1">
    <source>
        <dbReference type="ARBA" id="ARBA00000251"/>
    </source>
</evidence>
<evidence type="ECO:0000256" key="2">
    <source>
        <dbReference type="ARBA" id="ARBA00004236"/>
    </source>
</evidence>
<evidence type="ECO:0000256" key="9">
    <source>
        <dbReference type="ARBA" id="ARBA00022734"/>
    </source>
</evidence>
<evidence type="ECO:0000256" key="8">
    <source>
        <dbReference type="ARBA" id="ARBA00022729"/>
    </source>
</evidence>
<evidence type="ECO:0000256" key="5">
    <source>
        <dbReference type="ARBA" id="ARBA00012774"/>
    </source>
</evidence>
<evidence type="ECO:0000259" key="17">
    <source>
        <dbReference type="PROSITE" id="PS51484"/>
    </source>
</evidence>
<feature type="compositionally biased region" description="Low complexity" evidence="16">
    <location>
        <begin position="81"/>
        <end position="91"/>
    </location>
</feature>
<dbReference type="PROSITE" id="PS51484">
    <property type="entry name" value="G8"/>
    <property type="match status" value="1"/>
</dbReference>
<keyword evidence="9 15" id="KW-0430">Lectin</keyword>
<comment type="similarity">
    <text evidence="4">Belongs to the CEMIP family.</text>
</comment>
<feature type="region of interest" description="Disordered" evidence="16">
    <location>
        <begin position="137"/>
        <end position="207"/>
    </location>
</feature>
<comment type="subcellular location">
    <subcellularLocation>
        <location evidence="2">Cell membrane</location>
    </subcellularLocation>
    <subcellularLocation>
        <location evidence="3">Secreted</location>
    </subcellularLocation>
</comment>
<evidence type="ECO:0000256" key="14">
    <source>
        <dbReference type="ARBA" id="ARBA00023295"/>
    </source>
</evidence>
<dbReference type="EMBL" id="OX459952">
    <property type="protein sequence ID" value="CAI9157743.1"/>
    <property type="molecule type" value="Genomic_DNA"/>
</dbReference>
<accession>A0ABN8YBE2</accession>
<evidence type="ECO:0000256" key="4">
    <source>
        <dbReference type="ARBA" id="ARBA00007586"/>
    </source>
</evidence>
<dbReference type="InterPro" id="IPR025155">
    <property type="entry name" value="WxxW_domain"/>
</dbReference>
<keyword evidence="8" id="KW-0732">Signal</keyword>
<keyword evidence="14" id="KW-0326">Glycosidase</keyword>
<dbReference type="Pfam" id="PF24605">
    <property type="entry name" value="CEMIP_X"/>
    <property type="match status" value="1"/>
</dbReference>
<dbReference type="InterPro" id="IPR052252">
    <property type="entry name" value="CEMIP/CEMIP2"/>
</dbReference>
<evidence type="ECO:0000256" key="11">
    <source>
        <dbReference type="ARBA" id="ARBA00022801"/>
    </source>
</evidence>
<feature type="compositionally biased region" description="Low complexity" evidence="16">
    <location>
        <begin position="40"/>
        <end position="52"/>
    </location>
</feature>
<dbReference type="CDD" id="cd13938">
    <property type="entry name" value="PANDER_like_TMEM2"/>
    <property type="match status" value="1"/>
</dbReference>
<evidence type="ECO:0000313" key="19">
    <source>
        <dbReference type="Proteomes" id="UP001176941"/>
    </source>
</evidence>
<dbReference type="Proteomes" id="UP001176941">
    <property type="component" value="Chromosome 16"/>
</dbReference>
<protein>
    <recommendedName>
        <fullName evidence="5">hyaluronoglucosaminidase</fullName>
        <ecNumber evidence="5">3.2.1.35</ecNumber>
    </recommendedName>
</protein>
<comment type="catalytic activity">
    <reaction evidence="1">
        <text>Random hydrolysis of (1-&gt;4)-linkages between N-acetyl-beta-D-glucosamine and D-glucuronate residues in hyaluronate.</text>
        <dbReference type="EC" id="3.2.1.35"/>
    </reaction>
</comment>
<keyword evidence="10" id="KW-0677">Repeat</keyword>
<sequence length="1565" mass="174362">MTKHFSEPISRQESSYWLHLSEACAPSPGCCRRRRRTPRARAPPGSAGPGLRLPERPPEPARVRPGPGAPARLGQGGGELQRGAGRWRAGVRGPGEEPARRGRLKSRQLSIKAAALAGGRGTRASAARCTRLSLASANGARSRGAERGQGLNPAFPDGLPLGLPESRDITGPVSVPPDRSDRGASGPRGVRVSQLPTQREHSARMGAAHRPDVSFRVMLTIGWFILAHFPGTASTGSAECPDQWPELQPWNPGHDPDYYVYIGQGRALLLTSSATVYSIRISEGGKLVIKDQDEAIVLRTRHILIDSGGELHAGSALCPFQGNFSIVLYGRADDGIQLDPYFGLKYIGVDRGGTLELHGQKKLSWTFLNKTLHPGGLEEGGYFFERSWGHRGVIVHVIDPKSGTVIHSDRFDTYRSKKESERLAQYLNAVPNGRILSVAVNDEGSRNLDDVARKVMTKLGSKHFLHLGFRHPWSFLTVKGNPSSSVEDHIEYHGHHGSAAARVFKLFRTEHGELFNVSSSSEWVQDVEWTEWFEHDQVPYTKGGEKISDLGVTQPGKICNRPIDIQATTLDGVNLTTEVVYKKGQDYRFVCYDRGQVCQSYRVRFLCGKPVRPKLTVTIDTNVNSTILHLADNVQSWKPGDTLVVASTDYSMYQAEEFQVLPCRTCAPNQVKVAGKPMYLHIGEEIDGVDMRAEVGLLSRNIVVMGEMEDECYPYSNHLCNFFDFDTFGGHIKFALGFKAAHLEGVELKHMGQQLIGQYPIHFHLVGDVDEKGGYNPPTYVKDLSIHHTFSRCVTVHGSNGLLVKDVVGYNSLGHCFFTEDGPEERNTFDHCLGLLVKSGTLLPSDRDSKMCKTITEDSYPGYIPKPRQDCNAVSTFWMANPNNNLINCAAAGSEETGFWFIFHHVPTGPSAGMYSPGYSEHIPLGKFLNNRAHSNYRAGMIIDNGVKTTQASAKDKRPFLSIISARYSPHQDADPLKPREPAIIKHFTAYKNQDHGAWLRGGDVWLDSCKFADNGIGLTLASGGTFPYDDGSKQEIKNSLFVGESGNVGTEMMDNRIWGPGGLDHSGRTLPIGQNFPIRGIQFYDGPINIQNCTFRKFAALEGRHTSALAFRLNNAWQSCPHNNVTNIAFEDVPITSRVFFGEPGPWFNQLDMDGDKTSVFHDVDGSVSEYPGSYLTKDDNWLVRHPDCINVPDWRGAICSGRYAQMYIQAYKTSNLRMKIIKNDFPNHPLYLEGALTRSTHYQQYQPVITLQKGYTIHWDQTAPSELTIWLINFNKGDWIRVGLCYPRGTTFSILSDVHNRLLKQTSKTGIFVKTSQMDKVEQNHPGRSHYYWDEDSGLLFLKLKAQNEREKFAFCSVKGCERIKIKALIPKNAGISDCAATAYPKFTEKAIVDVPMPKKLFGSLLKTKDHFLEVKMESAKQRFFHLLNDLAYIQVDGKKYPSLEDGIQVVVIDGRHGQVLNHTGFRNAILQGIPWQLFNYVATIPDNSIVLMASKGRYISRGPWTRVLEKLGADKGLKLKEKMVFVGFKGSFRPTWVTLDTEDHHAKIFQVVPIPVVRKKKL</sequence>
<keyword evidence="11" id="KW-0378">Hydrolase</keyword>
<dbReference type="InterPro" id="IPR039473">
    <property type="entry name" value="TMEM2_PANDER-like"/>
</dbReference>
<dbReference type="InterPro" id="IPR055401">
    <property type="entry name" value="CEMIP_beta-hel_dom"/>
</dbReference>
<evidence type="ECO:0000256" key="15">
    <source>
        <dbReference type="PROSITE-ProRule" id="PRU01375"/>
    </source>
</evidence>
<evidence type="ECO:0000256" key="12">
    <source>
        <dbReference type="ARBA" id="ARBA00023136"/>
    </source>
</evidence>
<dbReference type="InterPro" id="IPR011050">
    <property type="entry name" value="Pectin_lyase_fold/virulence"/>
</dbReference>
<dbReference type="SUPFAM" id="SSF51126">
    <property type="entry name" value="Pectin lyase-like"/>
    <property type="match status" value="1"/>
</dbReference>
<evidence type="ECO:0000256" key="3">
    <source>
        <dbReference type="ARBA" id="ARBA00004613"/>
    </source>
</evidence>
<gene>
    <name evidence="18" type="ORF">MRATA1EN1_LOCUS6705</name>
</gene>
<dbReference type="InterPro" id="IPR039477">
    <property type="entry name" value="ILEI/PANDER_dom"/>
</dbReference>
<keyword evidence="6" id="KW-1003">Cell membrane</keyword>
<dbReference type="SMART" id="SM01225">
    <property type="entry name" value="G8"/>
    <property type="match status" value="1"/>
</dbReference>
<keyword evidence="13" id="KW-0325">Glycoprotein</keyword>
<dbReference type="PROSITE" id="PS52031">
    <property type="entry name" value="GG_LECTIN"/>
    <property type="match status" value="2"/>
</dbReference>
<evidence type="ECO:0000256" key="7">
    <source>
        <dbReference type="ARBA" id="ARBA00022525"/>
    </source>
</evidence>
<keyword evidence="12" id="KW-0472">Membrane</keyword>
<feature type="compositionally biased region" description="Basic and acidic residues" evidence="16">
    <location>
        <begin position="53"/>
        <end position="62"/>
    </location>
</feature>
<reference evidence="18" key="1">
    <citation type="submission" date="2023-04" db="EMBL/GenBank/DDBJ databases">
        <authorList>
            <consortium name="ELIXIR-Norway"/>
        </authorList>
    </citation>
    <scope>NUCLEOTIDE SEQUENCE [LARGE SCALE GENOMIC DNA]</scope>
</reference>
<dbReference type="EC" id="3.2.1.35" evidence="5"/>
<evidence type="ECO:0000313" key="18">
    <source>
        <dbReference type="EMBL" id="CAI9157743.1"/>
    </source>
</evidence>
<keyword evidence="7" id="KW-0964">Secreted</keyword>
<evidence type="ECO:0000256" key="6">
    <source>
        <dbReference type="ARBA" id="ARBA00022475"/>
    </source>
</evidence>
<evidence type="ECO:0000256" key="10">
    <source>
        <dbReference type="ARBA" id="ARBA00022737"/>
    </source>
</evidence>
<dbReference type="InterPro" id="IPR055400">
    <property type="entry name" value="CEMIP_X"/>
</dbReference>
<organism evidence="18 19">
    <name type="scientific">Rangifer tarandus platyrhynchus</name>
    <name type="common">Svalbard reindeer</name>
    <dbReference type="NCBI Taxonomy" id="3082113"/>
    <lineage>
        <taxon>Eukaryota</taxon>
        <taxon>Metazoa</taxon>
        <taxon>Chordata</taxon>
        <taxon>Craniata</taxon>
        <taxon>Vertebrata</taxon>
        <taxon>Euteleostomi</taxon>
        <taxon>Mammalia</taxon>
        <taxon>Eutheria</taxon>
        <taxon>Laurasiatheria</taxon>
        <taxon>Artiodactyla</taxon>
        <taxon>Ruminantia</taxon>
        <taxon>Pecora</taxon>
        <taxon>Cervidae</taxon>
        <taxon>Odocoileinae</taxon>
        <taxon>Rangifer</taxon>
    </lineage>
</organism>
<dbReference type="PANTHER" id="PTHR15535:SF15">
    <property type="entry name" value="CELL MIGRATION-INDUCING AND HYALURONAN-BINDING PROTEIN"/>
    <property type="match status" value="1"/>
</dbReference>
<dbReference type="Pfam" id="PF24606">
    <property type="entry name" value="CEMIP_beta-hel"/>
    <property type="match status" value="1"/>
</dbReference>
<proteinExistence type="inferred from homology"/>
<feature type="domain" description="G8" evidence="17">
    <location>
        <begin position="248"/>
        <end position="370"/>
    </location>
</feature>
<keyword evidence="19" id="KW-1185">Reference proteome</keyword>